<proteinExistence type="predicted"/>
<feature type="compositionally biased region" description="Acidic residues" evidence="1">
    <location>
        <begin position="144"/>
        <end position="153"/>
    </location>
</feature>
<evidence type="ECO:0000313" key="2">
    <source>
        <dbReference type="EMBL" id="BEI88014.1"/>
    </source>
</evidence>
<evidence type="ECO:0000256" key="1">
    <source>
        <dbReference type="SAM" id="MobiDB-lite"/>
    </source>
</evidence>
<dbReference type="KEGG" id="ccac:CcaHIS019_0107320"/>
<accession>A0AA48HYS8</accession>
<gene>
    <name evidence="2" type="ORF">CcaverHIS019_0107320</name>
</gene>
<evidence type="ECO:0000313" key="3">
    <source>
        <dbReference type="Proteomes" id="UP001233271"/>
    </source>
</evidence>
<reference evidence="2" key="1">
    <citation type="journal article" date="2023" name="BMC Genomics">
        <title>Chromosome-level genome assemblies of Cutaneotrichosporon spp. (Trichosporonales, Basidiomycota) reveal imbalanced evolution between nucleotide sequences and chromosome synteny.</title>
        <authorList>
            <person name="Kobayashi Y."/>
            <person name="Kayamori A."/>
            <person name="Aoki K."/>
            <person name="Shiwa Y."/>
            <person name="Matsutani M."/>
            <person name="Fujita N."/>
            <person name="Sugita T."/>
            <person name="Iwasaki W."/>
            <person name="Tanaka N."/>
            <person name="Takashima M."/>
        </authorList>
    </citation>
    <scope>NUCLEOTIDE SEQUENCE</scope>
    <source>
        <strain evidence="2">HIS019</strain>
    </source>
</reference>
<dbReference type="Proteomes" id="UP001233271">
    <property type="component" value="Chromosome 1"/>
</dbReference>
<dbReference type="EMBL" id="AP028212">
    <property type="protein sequence ID" value="BEI88014.1"/>
    <property type="molecule type" value="Genomic_DNA"/>
</dbReference>
<protein>
    <submittedName>
        <fullName evidence="2">Uncharacterized protein</fullName>
    </submittedName>
</protein>
<sequence>MQQGYEKFAVGRSPDGHQQVVEIRPSSSSNTVATRVDGTYNSAEAAWHIALRLVLGLRAGLRLDTLPTPGWPLADVLLTAALFAAKHSLPISPLCAAYLQLLGWRAGHWAHVWKYGVVVRERGIIAHAAVKVVETRKGAPRNDEDGEKEEEGPEVGSPARLEWGVDRLAGWWDPITGWRGTSEMSPEDRYWRYVEN</sequence>
<organism evidence="2 3">
    <name type="scientific">Cutaneotrichosporon cavernicola</name>
    <dbReference type="NCBI Taxonomy" id="279322"/>
    <lineage>
        <taxon>Eukaryota</taxon>
        <taxon>Fungi</taxon>
        <taxon>Dikarya</taxon>
        <taxon>Basidiomycota</taxon>
        <taxon>Agaricomycotina</taxon>
        <taxon>Tremellomycetes</taxon>
        <taxon>Trichosporonales</taxon>
        <taxon>Trichosporonaceae</taxon>
        <taxon>Cutaneotrichosporon</taxon>
    </lineage>
</organism>
<name>A0AA48HYS8_9TREE</name>
<feature type="region of interest" description="Disordered" evidence="1">
    <location>
        <begin position="136"/>
        <end position="157"/>
    </location>
</feature>
<dbReference type="AlphaFoldDB" id="A0AA48HYS8"/>
<keyword evidence="3" id="KW-1185">Reference proteome</keyword>
<dbReference type="RefSeq" id="XP_060453280.1">
    <property type="nucleotide sequence ID" value="XM_060603589.1"/>
</dbReference>
<dbReference type="GeneID" id="85491885"/>